<dbReference type="Pfam" id="PF03004">
    <property type="entry name" value="Transposase_24"/>
    <property type="match status" value="1"/>
</dbReference>
<dbReference type="PANTHER" id="PTHR33018:SF31">
    <property type="entry name" value="TRANSPOSASE, PTTA_EN_SPM, PLANT"/>
    <property type="match status" value="1"/>
</dbReference>
<evidence type="ECO:0000256" key="2">
    <source>
        <dbReference type="SAM" id="MobiDB-lite"/>
    </source>
</evidence>
<dbReference type="EMBL" id="JAJFAZ020000008">
    <property type="protein sequence ID" value="KAI5313059.1"/>
    <property type="molecule type" value="Genomic_DNA"/>
</dbReference>
<reference evidence="3 4" key="1">
    <citation type="journal article" date="2022" name="G3 (Bethesda)">
        <title>Whole-genome sequence and methylome profiling of the almond [Prunus dulcis (Mill.) D.A. Webb] cultivar 'Nonpareil'.</title>
        <authorList>
            <person name="D'Amico-Willman K.M."/>
            <person name="Ouma W.Z."/>
            <person name="Meulia T."/>
            <person name="Sideli G.M."/>
            <person name="Gradziel T.M."/>
            <person name="Fresnedo-Ramirez J."/>
        </authorList>
    </citation>
    <scope>NUCLEOTIDE SEQUENCE [LARGE SCALE GENOMIC DNA]</scope>
    <source>
        <strain evidence="3">Clone GOH B32 T37-40</strain>
    </source>
</reference>
<accession>A0AAD4YLD9</accession>
<dbReference type="AlphaFoldDB" id="A0AAD4YLD9"/>
<evidence type="ECO:0000313" key="4">
    <source>
        <dbReference type="Proteomes" id="UP001054821"/>
    </source>
</evidence>
<evidence type="ECO:0008006" key="5">
    <source>
        <dbReference type="Google" id="ProtNLM"/>
    </source>
</evidence>
<feature type="region of interest" description="Disordered" evidence="2">
    <location>
        <begin position="157"/>
        <end position="213"/>
    </location>
</feature>
<dbReference type="PANTHER" id="PTHR33018">
    <property type="entry name" value="OS10G0338966 PROTEIN-RELATED"/>
    <property type="match status" value="1"/>
</dbReference>
<evidence type="ECO:0000313" key="3">
    <source>
        <dbReference type="EMBL" id="KAI5313059.1"/>
    </source>
</evidence>
<proteinExistence type="predicted"/>
<dbReference type="Proteomes" id="UP001054821">
    <property type="component" value="Chromosome 8"/>
</dbReference>
<organism evidence="3 4">
    <name type="scientific">Prunus dulcis</name>
    <name type="common">Almond</name>
    <name type="synonym">Amygdalus dulcis</name>
    <dbReference type="NCBI Taxonomy" id="3755"/>
    <lineage>
        <taxon>Eukaryota</taxon>
        <taxon>Viridiplantae</taxon>
        <taxon>Streptophyta</taxon>
        <taxon>Embryophyta</taxon>
        <taxon>Tracheophyta</taxon>
        <taxon>Spermatophyta</taxon>
        <taxon>Magnoliopsida</taxon>
        <taxon>eudicotyledons</taxon>
        <taxon>Gunneridae</taxon>
        <taxon>Pentapetalae</taxon>
        <taxon>rosids</taxon>
        <taxon>fabids</taxon>
        <taxon>Rosales</taxon>
        <taxon>Rosaceae</taxon>
        <taxon>Amygdaloideae</taxon>
        <taxon>Amygdaleae</taxon>
        <taxon>Prunus</taxon>
    </lineage>
</organism>
<feature type="compositionally biased region" description="Basic and acidic residues" evidence="2">
    <location>
        <begin position="555"/>
        <end position="572"/>
    </location>
</feature>
<protein>
    <recommendedName>
        <fullName evidence="5">Non-ATPase subunit 9</fullName>
    </recommendedName>
</protein>
<evidence type="ECO:0000256" key="1">
    <source>
        <dbReference type="SAM" id="Coils"/>
    </source>
</evidence>
<gene>
    <name evidence="3" type="ORF">L3X38_042233</name>
</gene>
<keyword evidence="1" id="KW-0175">Coiled coil</keyword>
<sequence>MMEEKVKELDELNETLKMAKKKLNDSLYENEVDMYELYHKVSTLEKENSDLIKKLNVLEKDKSLFLHRLILFEFEKSLVEHEKVVVHDKFVVENSALQCMLFEKDIDVQNLFEMINHLKTTWFDFSEQWFLFFPNLIKYKEKESRVVLSVKMVSQHQSKDSGSKKNGGKELGMAAPQEKSSKKMKFASSSAETEPTSQTTISDDSKSGRGMSTMPRVVKRKLQKLRPIVEYNKRGKGIGQAHSEMQSYIGVLARSRVPLVDMKWSKIPKDIKEQIWEAVDMAFVVGQGGKNSVLTSAAKKWKDFKSTLTRHYILPYTNDREKLSQPPETYKFIEKAQWDAFVASRLSKDFESVHSQHAQIREKLEYNHRLSRKGYAGLEETLPGVEIDQSTLWKRARQDKHGNIPDPKVAEKAKLIEELQKQVLEGKVSVYGSNDVLTIALGPEHPGRVRGVGAGISPRQYFNLPKPQRMSFDDRLKDSLRVLLQEETKKMEAKAREEALRMEARTKQLVEAEREHFLSQLSQLIPNFDPSMLKPRISQSPKNPMSDKASCSGGDGKHQEEEKKDTAKNGEHQEDEEKEEEEKKMKRRKKKNMTTRLLKLVIIQIWRRHLL</sequence>
<feature type="compositionally biased region" description="Polar residues" evidence="2">
    <location>
        <begin position="192"/>
        <end position="202"/>
    </location>
</feature>
<comment type="caution">
    <text evidence="3">The sequence shown here is derived from an EMBL/GenBank/DDBJ whole genome shotgun (WGS) entry which is preliminary data.</text>
</comment>
<feature type="region of interest" description="Disordered" evidence="2">
    <location>
        <begin position="528"/>
        <end position="593"/>
    </location>
</feature>
<name>A0AAD4YLD9_PRUDU</name>
<dbReference type="InterPro" id="IPR004252">
    <property type="entry name" value="Probable_transposase_24"/>
</dbReference>
<keyword evidence="4" id="KW-1185">Reference proteome</keyword>
<feature type="coiled-coil region" evidence="1">
    <location>
        <begin position="2"/>
        <end position="61"/>
    </location>
</feature>